<accession>A0A5N6P773</accession>
<evidence type="ECO:0000313" key="2">
    <source>
        <dbReference type="Proteomes" id="UP000326396"/>
    </source>
</evidence>
<proteinExistence type="predicted"/>
<dbReference type="AlphaFoldDB" id="A0A5N6P773"/>
<sequence>MTRAWEGPRWLQGLVSAATKEEPYGCCSRSGSYTHVRQGKFLIEKYPPHSVCFNPFLICSLVEKPEKAAIHSVTTGSNGAPGQVAAGDGEGCLGSSWATAQMGQIQARAAWVFFELHAPHLLTKNGKNTDWARILATKADYTGDKAGYTGDKAANTGD</sequence>
<comment type="caution">
    <text evidence="1">The sequence shown here is derived from an EMBL/GenBank/DDBJ whole genome shotgun (WGS) entry which is preliminary data.</text>
</comment>
<gene>
    <name evidence="1" type="ORF">E3N88_12125</name>
</gene>
<name>A0A5N6P773_9ASTR</name>
<protein>
    <submittedName>
        <fullName evidence="1">Uncharacterized protein</fullName>
    </submittedName>
</protein>
<dbReference type="Proteomes" id="UP000326396">
    <property type="component" value="Linkage Group LG14"/>
</dbReference>
<organism evidence="1 2">
    <name type="scientific">Mikania micrantha</name>
    <name type="common">bitter vine</name>
    <dbReference type="NCBI Taxonomy" id="192012"/>
    <lineage>
        <taxon>Eukaryota</taxon>
        <taxon>Viridiplantae</taxon>
        <taxon>Streptophyta</taxon>
        <taxon>Embryophyta</taxon>
        <taxon>Tracheophyta</taxon>
        <taxon>Spermatophyta</taxon>
        <taxon>Magnoliopsida</taxon>
        <taxon>eudicotyledons</taxon>
        <taxon>Gunneridae</taxon>
        <taxon>Pentapetalae</taxon>
        <taxon>asterids</taxon>
        <taxon>campanulids</taxon>
        <taxon>Asterales</taxon>
        <taxon>Asteraceae</taxon>
        <taxon>Asteroideae</taxon>
        <taxon>Heliantheae alliance</taxon>
        <taxon>Eupatorieae</taxon>
        <taxon>Mikania</taxon>
    </lineage>
</organism>
<dbReference type="EMBL" id="SZYD01000006">
    <property type="protein sequence ID" value="KAD5960653.1"/>
    <property type="molecule type" value="Genomic_DNA"/>
</dbReference>
<keyword evidence="2" id="KW-1185">Reference proteome</keyword>
<reference evidence="1 2" key="1">
    <citation type="submission" date="2019-05" db="EMBL/GenBank/DDBJ databases">
        <title>Mikania micrantha, genome provides insights into the molecular mechanism of rapid growth.</title>
        <authorList>
            <person name="Liu B."/>
        </authorList>
    </citation>
    <scope>NUCLEOTIDE SEQUENCE [LARGE SCALE GENOMIC DNA]</scope>
    <source>
        <strain evidence="1">NLD-2019</strain>
        <tissue evidence="1">Leaf</tissue>
    </source>
</reference>
<evidence type="ECO:0000313" key="1">
    <source>
        <dbReference type="EMBL" id="KAD5960653.1"/>
    </source>
</evidence>